<proteinExistence type="predicted"/>
<comment type="caution">
    <text evidence="2">The sequence shown here is derived from an EMBL/GenBank/DDBJ whole genome shotgun (WGS) entry which is preliminary data.</text>
</comment>
<dbReference type="RefSeq" id="WP_150310377.1">
    <property type="nucleotide sequence ID" value="NZ_VMSO01000003.1"/>
</dbReference>
<dbReference type="EMBL" id="VMSO01000003">
    <property type="protein sequence ID" value="KAA8502340.1"/>
    <property type="molecule type" value="Genomic_DNA"/>
</dbReference>
<keyword evidence="1" id="KW-1133">Transmembrane helix</keyword>
<evidence type="ECO:0000256" key="1">
    <source>
        <dbReference type="SAM" id="Phobius"/>
    </source>
</evidence>
<dbReference type="Proteomes" id="UP000322025">
    <property type="component" value="Unassembled WGS sequence"/>
</dbReference>
<evidence type="ECO:0000313" key="2">
    <source>
        <dbReference type="EMBL" id="KAA8502340.1"/>
    </source>
</evidence>
<sequence length="241" mass="27189">MGVSNDNTIMYKNDNSIIDLSDSQFNKNSGATTEFPLHSREAIAPELFEEPDSLGAPENLDDDFDAEANAEVKINQSNYLRYLSDLRKADSELALAKAESAELVRLMDSYKEHYSEYEKLIHTLVLENNTAVNQQLDTIKALAHRLKKTSASLDARIDKEIQRLTLALAQSIQGNVKDSCDKELAKVSEATQVLHDYSSKVKEQYRKFERLEGFKFALFVISSISSPIVLILFVLNMLHII</sequence>
<reference evidence="2" key="1">
    <citation type="submission" date="2019-07" db="EMBL/GenBank/DDBJ databases">
        <authorList>
            <person name="Wongkuna S."/>
            <person name="Scaria J."/>
        </authorList>
    </citation>
    <scope>NUCLEOTIDE SEQUENCE [LARGE SCALE GENOMIC DNA]</scope>
    <source>
        <strain evidence="2">SW178</strain>
    </source>
</reference>
<dbReference type="AlphaFoldDB" id="A0A5M9HZK5"/>
<keyword evidence="3" id="KW-1185">Reference proteome</keyword>
<organism evidence="2 3">
    <name type="scientific">Mediterraneibacter catenae</name>
    <dbReference type="NCBI Taxonomy" id="2594882"/>
    <lineage>
        <taxon>Bacteria</taxon>
        <taxon>Bacillati</taxon>
        <taxon>Bacillota</taxon>
        <taxon>Clostridia</taxon>
        <taxon>Lachnospirales</taxon>
        <taxon>Lachnospiraceae</taxon>
        <taxon>Mediterraneibacter</taxon>
    </lineage>
</organism>
<keyword evidence="1" id="KW-0812">Transmembrane</keyword>
<gene>
    <name evidence="2" type="ORF">FNY66_04240</name>
</gene>
<keyword evidence="1" id="KW-0472">Membrane</keyword>
<accession>A0A5M9HZK5</accession>
<feature type="transmembrane region" description="Helical" evidence="1">
    <location>
        <begin position="216"/>
        <end position="238"/>
    </location>
</feature>
<protein>
    <submittedName>
        <fullName evidence="2">Uncharacterized protein</fullName>
    </submittedName>
</protein>
<name>A0A5M9HZK5_9FIRM</name>
<evidence type="ECO:0000313" key="3">
    <source>
        <dbReference type="Proteomes" id="UP000322025"/>
    </source>
</evidence>